<feature type="region of interest" description="Disordered" evidence="1">
    <location>
        <begin position="55"/>
        <end position="74"/>
    </location>
</feature>
<dbReference type="RefSeq" id="WP_260794160.1">
    <property type="nucleotide sequence ID" value="NZ_CP093313.1"/>
</dbReference>
<organism evidence="2 3">
    <name type="scientific">Occallatibacter riparius</name>
    <dbReference type="NCBI Taxonomy" id="1002689"/>
    <lineage>
        <taxon>Bacteria</taxon>
        <taxon>Pseudomonadati</taxon>
        <taxon>Acidobacteriota</taxon>
        <taxon>Terriglobia</taxon>
        <taxon>Terriglobales</taxon>
        <taxon>Acidobacteriaceae</taxon>
        <taxon>Occallatibacter</taxon>
    </lineage>
</organism>
<evidence type="ECO:0000256" key="1">
    <source>
        <dbReference type="SAM" id="MobiDB-lite"/>
    </source>
</evidence>
<dbReference type="Proteomes" id="UP001059380">
    <property type="component" value="Chromosome"/>
</dbReference>
<sequence>MRIGLSEEEFFGITPRMYIALCDEWKRQEREKRTMWAQLRTDIINFSMRGPADPVRVSDILPDPDTKPRARGRWQSKKRLAEGLMAVFERLAR</sequence>
<proteinExistence type="predicted"/>
<name>A0A9J7BUH7_9BACT</name>
<dbReference type="AlphaFoldDB" id="A0A9J7BUH7"/>
<evidence type="ECO:0000313" key="2">
    <source>
        <dbReference type="EMBL" id="UWZ84653.1"/>
    </source>
</evidence>
<dbReference type="KEGG" id="orp:MOP44_01660"/>
<protein>
    <submittedName>
        <fullName evidence="2">Uncharacterized protein</fullName>
    </submittedName>
</protein>
<keyword evidence="3" id="KW-1185">Reference proteome</keyword>
<reference evidence="2" key="1">
    <citation type="submission" date="2021-04" db="EMBL/GenBank/DDBJ databases">
        <title>Phylogenetic analysis of Acidobacteriaceae.</title>
        <authorList>
            <person name="Qiu L."/>
            <person name="Zhang Q."/>
        </authorList>
    </citation>
    <scope>NUCLEOTIDE SEQUENCE</scope>
    <source>
        <strain evidence="2">DSM 25168</strain>
    </source>
</reference>
<dbReference type="EMBL" id="CP093313">
    <property type="protein sequence ID" value="UWZ84653.1"/>
    <property type="molecule type" value="Genomic_DNA"/>
</dbReference>
<accession>A0A9J7BUH7</accession>
<evidence type="ECO:0000313" key="3">
    <source>
        <dbReference type="Proteomes" id="UP001059380"/>
    </source>
</evidence>
<gene>
    <name evidence="2" type="ORF">MOP44_01660</name>
</gene>